<sequence length="356" mass="41141">MATDGDAARPLKRDFEESFGPVDPFRVHRGGGEKRERERRREKLVLLEEKRRRDEERRRKEVEKEVERRRKEEEKAVKEEKKRLKDEEKRKKDEEKQRIEDEKKKKAASQKTLSSFFGTPASAKASKDDVSTSPASAGLAMPAPSTTSANLTLCKKEVSPYEKMFPAFFVQNGVRSQIKRTRAQLKDIPMKYLKFQEDVRPPYQGTYTHTPMHGISKLARNPMRRDLPNTNYDYDSEAEWIEDEDAEDLNSEGEEDEEGLDDVEDMDGFLDDENDDLLNSRRAMGGIQGDLEPVSTGLCWEDTKKRNRNVTMMPYRMEFIIDPNVNVLILSHGVLGTHRSTRSNRNHVSPTFLSTP</sequence>
<dbReference type="GO" id="GO:0033186">
    <property type="term" value="C:CAF-1 complex"/>
    <property type="evidence" value="ECO:0007669"/>
    <property type="project" value="TreeGrafter"/>
</dbReference>
<evidence type="ECO:0000256" key="2">
    <source>
        <dbReference type="ARBA" id="ARBA00022705"/>
    </source>
</evidence>
<proteinExistence type="predicted"/>
<accession>A0A395IRB7</accession>
<feature type="compositionally biased region" description="Basic and acidic residues" evidence="7">
    <location>
        <begin position="1"/>
        <end position="16"/>
    </location>
</feature>
<gene>
    <name evidence="10" type="ORF">DID88_004674</name>
</gene>
<dbReference type="EMBL" id="QKRW01000022">
    <property type="protein sequence ID" value="RAL62832.1"/>
    <property type="molecule type" value="Genomic_DNA"/>
</dbReference>
<feature type="domain" description="Chromatin assembly factor 1 p150 subunit acidic region" evidence="8">
    <location>
        <begin position="34"/>
        <end position="130"/>
    </location>
</feature>
<evidence type="ECO:0000256" key="5">
    <source>
        <dbReference type="ARBA" id="ARBA00023204"/>
    </source>
</evidence>
<dbReference type="AlphaFoldDB" id="A0A395IRB7"/>
<feature type="region of interest" description="Disordered" evidence="7">
    <location>
        <begin position="241"/>
        <end position="270"/>
    </location>
</feature>
<keyword evidence="11" id="KW-1185">Reference proteome</keyword>
<name>A0A395IRB7_9HELO</name>
<evidence type="ECO:0008006" key="12">
    <source>
        <dbReference type="Google" id="ProtNLM"/>
    </source>
</evidence>
<dbReference type="InterPro" id="IPR022043">
    <property type="entry name" value="CAF1A_DD"/>
</dbReference>
<dbReference type="PANTHER" id="PTHR15272">
    <property type="entry name" value="CHROMATIN ASSEMBLY FACTOR 1 SUBUNIT A CAF-1 SUBUNIT A"/>
    <property type="match status" value="1"/>
</dbReference>
<dbReference type="Pfam" id="PF11600">
    <property type="entry name" value="CAF1A_acidic"/>
    <property type="match status" value="1"/>
</dbReference>
<keyword evidence="4" id="KW-0143">Chaperone</keyword>
<dbReference type="InterPro" id="IPR021644">
    <property type="entry name" value="CAF-1_p150_acidic"/>
</dbReference>
<keyword evidence="5" id="KW-0234">DNA repair</keyword>
<dbReference type="GO" id="GO:0006334">
    <property type="term" value="P:nucleosome assembly"/>
    <property type="evidence" value="ECO:0007669"/>
    <property type="project" value="TreeGrafter"/>
</dbReference>
<keyword evidence="6" id="KW-0539">Nucleus</keyword>
<evidence type="ECO:0000256" key="7">
    <source>
        <dbReference type="SAM" id="MobiDB-lite"/>
    </source>
</evidence>
<organism evidence="10 11">
    <name type="scientific">Monilinia fructigena</name>
    <dbReference type="NCBI Taxonomy" id="38457"/>
    <lineage>
        <taxon>Eukaryota</taxon>
        <taxon>Fungi</taxon>
        <taxon>Dikarya</taxon>
        <taxon>Ascomycota</taxon>
        <taxon>Pezizomycotina</taxon>
        <taxon>Leotiomycetes</taxon>
        <taxon>Helotiales</taxon>
        <taxon>Sclerotiniaceae</taxon>
        <taxon>Monilinia</taxon>
    </lineage>
</organism>
<dbReference type="OrthoDB" id="79480at2759"/>
<feature type="domain" description="Chromatin assembly factor 1 subunit A dimerization" evidence="9">
    <location>
        <begin position="191"/>
        <end position="263"/>
    </location>
</feature>
<comment type="caution">
    <text evidence="10">The sequence shown here is derived from an EMBL/GenBank/DDBJ whole genome shotgun (WGS) entry which is preliminary data.</text>
</comment>
<feature type="region of interest" description="Disordered" evidence="7">
    <location>
        <begin position="1"/>
        <end position="146"/>
    </location>
</feature>
<protein>
    <recommendedName>
        <fullName evidence="12">Chromatin assembly factor 1 subunit A</fullName>
    </recommendedName>
</protein>
<dbReference type="Proteomes" id="UP000249056">
    <property type="component" value="Unassembled WGS sequence"/>
</dbReference>
<evidence type="ECO:0000256" key="6">
    <source>
        <dbReference type="ARBA" id="ARBA00023242"/>
    </source>
</evidence>
<reference evidence="10 11" key="1">
    <citation type="submission" date="2018-06" db="EMBL/GenBank/DDBJ databases">
        <title>Genome Sequence of the Brown Rot Fungal Pathogen Monilinia fructigena.</title>
        <authorList>
            <person name="Landi L."/>
            <person name="De Miccolis Angelini R.M."/>
            <person name="Pollastro S."/>
            <person name="Abate D."/>
            <person name="Faretra F."/>
            <person name="Romanazzi G."/>
        </authorList>
    </citation>
    <scope>NUCLEOTIDE SEQUENCE [LARGE SCALE GENOMIC DNA]</scope>
    <source>
        <strain evidence="10 11">Mfrg269</strain>
    </source>
</reference>
<dbReference type="GO" id="GO:0006281">
    <property type="term" value="P:DNA repair"/>
    <property type="evidence" value="ECO:0007669"/>
    <property type="project" value="UniProtKB-KW"/>
</dbReference>
<evidence type="ECO:0000313" key="10">
    <source>
        <dbReference type="EMBL" id="RAL62832.1"/>
    </source>
</evidence>
<dbReference type="Pfam" id="PF12253">
    <property type="entry name" value="CAF1A_dimeriz"/>
    <property type="match status" value="1"/>
</dbReference>
<evidence type="ECO:0000259" key="9">
    <source>
        <dbReference type="Pfam" id="PF12253"/>
    </source>
</evidence>
<keyword evidence="2" id="KW-0235">DNA replication</keyword>
<evidence type="ECO:0000256" key="1">
    <source>
        <dbReference type="ARBA" id="ARBA00004123"/>
    </source>
</evidence>
<evidence type="ECO:0000256" key="3">
    <source>
        <dbReference type="ARBA" id="ARBA00022763"/>
    </source>
</evidence>
<dbReference type="PANTHER" id="PTHR15272:SF0">
    <property type="entry name" value="CHROMATIN ASSEMBLY FACTOR 1 SUBUNIT A"/>
    <property type="match status" value="1"/>
</dbReference>
<evidence type="ECO:0000259" key="8">
    <source>
        <dbReference type="Pfam" id="PF11600"/>
    </source>
</evidence>
<comment type="subcellular location">
    <subcellularLocation>
        <location evidence="1">Nucleus</location>
    </subcellularLocation>
</comment>
<dbReference type="GO" id="GO:0005634">
    <property type="term" value="C:nucleus"/>
    <property type="evidence" value="ECO:0007669"/>
    <property type="project" value="UniProtKB-SubCell"/>
</dbReference>
<evidence type="ECO:0000313" key="11">
    <source>
        <dbReference type="Proteomes" id="UP000249056"/>
    </source>
</evidence>
<evidence type="ECO:0000256" key="4">
    <source>
        <dbReference type="ARBA" id="ARBA00023186"/>
    </source>
</evidence>
<feature type="compositionally biased region" description="Basic and acidic residues" evidence="7">
    <location>
        <begin position="30"/>
        <end position="104"/>
    </location>
</feature>
<keyword evidence="3" id="KW-0227">DNA damage</keyword>
<dbReference type="GO" id="GO:0006260">
    <property type="term" value="P:DNA replication"/>
    <property type="evidence" value="ECO:0007669"/>
    <property type="project" value="UniProtKB-KW"/>
</dbReference>